<dbReference type="AlphaFoldDB" id="A0A8J2BQM2"/>
<name>A0A8J2BQM2_9BACT</name>
<sequence>MSKLSILLPETVAVMIDQGALLNTSGALYARVEQCFLRDRARVFAGKS</sequence>
<gene>
    <name evidence="1" type="ORF">MPNT_60145</name>
</gene>
<evidence type="ECO:0000313" key="1">
    <source>
        <dbReference type="EMBL" id="CAF0703943.1"/>
    </source>
</evidence>
<dbReference type="RefSeq" id="WP_174582484.1">
    <property type="nucleotide sequence ID" value="NZ_CAJNOB010000056.1"/>
</dbReference>
<evidence type="ECO:0000313" key="2">
    <source>
        <dbReference type="Proteomes" id="UP000663859"/>
    </source>
</evidence>
<proteinExistence type="predicted"/>
<reference evidence="1" key="1">
    <citation type="submission" date="2021-02" db="EMBL/GenBank/DDBJ databases">
        <authorList>
            <person name="Cremers G."/>
            <person name="Picone N."/>
        </authorList>
    </citation>
    <scope>NUCLEOTIDE SEQUENCE</scope>
    <source>
        <strain evidence="1">PQ17</strain>
    </source>
</reference>
<dbReference type="Proteomes" id="UP000663859">
    <property type="component" value="Unassembled WGS sequence"/>
</dbReference>
<dbReference type="EMBL" id="CAJNOB010000056">
    <property type="protein sequence ID" value="CAF0703943.1"/>
    <property type="molecule type" value="Genomic_DNA"/>
</dbReference>
<keyword evidence="2" id="KW-1185">Reference proteome</keyword>
<comment type="caution">
    <text evidence="1">The sequence shown here is derived from an EMBL/GenBank/DDBJ whole genome shotgun (WGS) entry which is preliminary data.</text>
</comment>
<accession>A0A8J2BQM2</accession>
<organism evidence="1 2">
    <name type="scientific">Candidatus Methylacidithermus pantelleriae</name>
    <dbReference type="NCBI Taxonomy" id="2744239"/>
    <lineage>
        <taxon>Bacteria</taxon>
        <taxon>Pseudomonadati</taxon>
        <taxon>Verrucomicrobiota</taxon>
        <taxon>Methylacidiphilae</taxon>
        <taxon>Methylacidiphilales</taxon>
        <taxon>Methylacidiphilaceae</taxon>
        <taxon>Candidatus Methylacidithermus</taxon>
    </lineage>
</organism>
<protein>
    <submittedName>
        <fullName evidence="1">Uncharacterized protein</fullName>
    </submittedName>
</protein>